<dbReference type="RefSeq" id="WP_133740318.1">
    <property type="nucleotide sequence ID" value="NZ_SNYN01000002.1"/>
</dbReference>
<protein>
    <submittedName>
        <fullName evidence="1">Uncharacterized protein</fullName>
    </submittedName>
</protein>
<dbReference type="EMBL" id="SNYN01000002">
    <property type="protein sequence ID" value="TDQ54327.1"/>
    <property type="molecule type" value="Genomic_DNA"/>
</dbReference>
<evidence type="ECO:0000313" key="2">
    <source>
        <dbReference type="Proteomes" id="UP000295281"/>
    </source>
</evidence>
<dbReference type="OrthoDB" id="4350434at2"/>
<proteinExistence type="predicted"/>
<dbReference type="Proteomes" id="UP000295281">
    <property type="component" value="Unassembled WGS sequence"/>
</dbReference>
<organism evidence="1 2">
    <name type="scientific">Actinorugispora endophytica</name>
    <dbReference type="NCBI Taxonomy" id="1605990"/>
    <lineage>
        <taxon>Bacteria</taxon>
        <taxon>Bacillati</taxon>
        <taxon>Actinomycetota</taxon>
        <taxon>Actinomycetes</taxon>
        <taxon>Streptosporangiales</taxon>
        <taxon>Nocardiopsidaceae</taxon>
        <taxon>Actinorugispora</taxon>
    </lineage>
</organism>
<sequence>MSAVARRILREVVGVPSAPPDRRHPLGRRVWAEITGRPLPVVLAAEDREEEWSPETAIAVLEGVLERLRAEDGPARLRLRPYTGTAAVRPGRHGPVRAAYAPLPPRSRVLGRLRDRCAVVASDYARRAESARSYGDAVKATRAVRESRGLGEALDQARRLTADLGRLSRFSGAEEYAWADERASRILGEFEEACSVFYDADLSGVDLGGAVPEGGRLEGVRWNTGTRWPAGYEERIRRISRVIAPGVYEIRRDRQD</sequence>
<evidence type="ECO:0000313" key="1">
    <source>
        <dbReference type="EMBL" id="TDQ54327.1"/>
    </source>
</evidence>
<name>A0A4R6V727_9ACTN</name>
<keyword evidence="2" id="KW-1185">Reference proteome</keyword>
<accession>A0A4R6V727</accession>
<gene>
    <name evidence="1" type="ORF">EV190_102161</name>
</gene>
<dbReference type="AlphaFoldDB" id="A0A4R6V727"/>
<comment type="caution">
    <text evidence="1">The sequence shown here is derived from an EMBL/GenBank/DDBJ whole genome shotgun (WGS) entry which is preliminary data.</text>
</comment>
<reference evidence="1 2" key="1">
    <citation type="submission" date="2019-03" db="EMBL/GenBank/DDBJ databases">
        <title>Genomic Encyclopedia of Type Strains, Phase IV (KMG-IV): sequencing the most valuable type-strain genomes for metagenomic binning, comparative biology and taxonomic classification.</title>
        <authorList>
            <person name="Goeker M."/>
        </authorList>
    </citation>
    <scope>NUCLEOTIDE SEQUENCE [LARGE SCALE GENOMIC DNA]</scope>
    <source>
        <strain evidence="1 2">DSM 46770</strain>
    </source>
</reference>